<dbReference type="Proteomes" id="UP000028631">
    <property type="component" value="Unassembled WGS sequence"/>
</dbReference>
<dbReference type="PATRIC" id="fig|317.175.peg.2371"/>
<proteinExistence type="inferred from homology"/>
<dbReference type="SUPFAM" id="SSF111369">
    <property type="entry name" value="HlyD-like secretion proteins"/>
    <property type="match status" value="1"/>
</dbReference>
<dbReference type="GO" id="GO:0005886">
    <property type="term" value="C:plasma membrane"/>
    <property type="evidence" value="ECO:0007669"/>
    <property type="project" value="UniProtKB-SubCell"/>
</dbReference>
<dbReference type="Gene3D" id="2.40.30.170">
    <property type="match status" value="1"/>
</dbReference>
<evidence type="ECO:0000259" key="13">
    <source>
        <dbReference type="Pfam" id="PF25963"/>
    </source>
</evidence>
<keyword evidence="4" id="KW-1003">Cell membrane</keyword>
<dbReference type="PANTHER" id="PTHR30386">
    <property type="entry name" value="MEMBRANE FUSION SUBUNIT OF EMRAB-TOLC MULTIDRUG EFFLUX PUMP"/>
    <property type="match status" value="1"/>
</dbReference>
<evidence type="ECO:0000256" key="3">
    <source>
        <dbReference type="ARBA" id="ARBA00022448"/>
    </source>
</evidence>
<feature type="domain" description="p-hydroxybenzoic acid efflux pump subunit AaeA-like beta-barrel" evidence="13">
    <location>
        <begin position="259"/>
        <end position="351"/>
    </location>
</feature>
<comment type="similarity">
    <text evidence="2">Belongs to the membrane fusion protein (MFP) (TC 8.A.1) family.</text>
</comment>
<dbReference type="AlphaFoldDB" id="A0A085VJP9"/>
<keyword evidence="3" id="KW-0813">Transport</keyword>
<evidence type="ECO:0000313" key="14">
    <source>
        <dbReference type="EMBL" id="KFE55662.1"/>
    </source>
</evidence>
<reference evidence="14 15" key="1">
    <citation type="submission" date="2014-07" db="EMBL/GenBank/DDBJ databases">
        <title>Draft Genome Sequences of Environmental Pseudomonas syringae strains.</title>
        <authorList>
            <person name="Baltrus D.A."/>
            <person name="Berge O."/>
            <person name="Morris C."/>
        </authorList>
    </citation>
    <scope>NUCLEOTIDE SEQUENCE [LARGE SCALE GENOMIC DNA]</scope>
    <source>
        <strain evidence="14 15">GAW0119</strain>
    </source>
</reference>
<evidence type="ECO:0000256" key="6">
    <source>
        <dbReference type="ARBA" id="ARBA00022692"/>
    </source>
</evidence>
<evidence type="ECO:0000256" key="1">
    <source>
        <dbReference type="ARBA" id="ARBA00004383"/>
    </source>
</evidence>
<evidence type="ECO:0000256" key="8">
    <source>
        <dbReference type="ARBA" id="ARBA00023136"/>
    </source>
</evidence>
<keyword evidence="15" id="KW-1185">Reference proteome</keyword>
<dbReference type="SUPFAM" id="SSF56954">
    <property type="entry name" value="Outer membrane efflux proteins (OEP)"/>
    <property type="match status" value="1"/>
</dbReference>
<keyword evidence="9" id="KW-0175">Coiled coil</keyword>
<dbReference type="Gene3D" id="1.10.287.470">
    <property type="entry name" value="Helix hairpin bin"/>
    <property type="match status" value="1"/>
</dbReference>
<dbReference type="InterPro" id="IPR050739">
    <property type="entry name" value="MFP"/>
</dbReference>
<comment type="subcellular location">
    <subcellularLocation>
        <location evidence="1">Cell inner membrane</location>
        <topology evidence="1">Single-pass membrane protein</topology>
        <orientation evidence="1">Periplasmic side</orientation>
    </subcellularLocation>
</comment>
<dbReference type="InterPro" id="IPR058634">
    <property type="entry name" value="AaeA-lik-b-barrel"/>
</dbReference>
<dbReference type="Pfam" id="PF25885">
    <property type="entry name" value="HH_EMRA"/>
    <property type="match status" value="1"/>
</dbReference>
<dbReference type="PANTHER" id="PTHR30386:SF19">
    <property type="entry name" value="MULTIDRUG EXPORT PROTEIN EMRA-RELATED"/>
    <property type="match status" value="1"/>
</dbReference>
<dbReference type="EMBL" id="JPQU01000033">
    <property type="protein sequence ID" value="KFE55662.1"/>
    <property type="molecule type" value="Genomic_DNA"/>
</dbReference>
<keyword evidence="6 11" id="KW-0812">Transmembrane</keyword>
<dbReference type="OrthoDB" id="9811754at2"/>
<evidence type="ECO:0000256" key="10">
    <source>
        <dbReference type="SAM" id="MobiDB-lite"/>
    </source>
</evidence>
<dbReference type="GO" id="GO:0015721">
    <property type="term" value="P:bile acid and bile salt transport"/>
    <property type="evidence" value="ECO:0007669"/>
    <property type="project" value="UniProtKB-ARBA"/>
</dbReference>
<name>A0A085VJP9_PSESX</name>
<gene>
    <name evidence="14" type="ORF">IV01_11410</name>
</gene>
<keyword evidence="8 11" id="KW-0472">Membrane</keyword>
<keyword evidence="7 11" id="KW-1133">Transmembrane helix</keyword>
<sequence length="404" mass="43138">MATAASENTDTSKQDAAKKDSSPRKRKVLLIGLALIVILGGLGVWAWHELYGRWNESTDDAYVNGNVVEITPLVTGTVTSIGADDGDLVRAGQVLLQFDPSDAEVGLQSAEANLAKTVRQVRGLYSNVDGMKAQLAAQRAEVKKAQDNYNRRKNLAAGGAISQEELSHAHDDLISAQSALNNVQQQLASSVALVDDTEVSSHPDVKAAAAQLRQAYLANARSTLIAPVTGYVAKRTVQLGQRVQPGTALMAVIPLNELWIDANFKETQLGNMRIGQPVEIESDLYGSDVKYSGTIDSLGAGTGSAFALLPAQNATGNWIKIVQRVPVRVHINADELAEHPLRIGLSTVVNVNLHDQSGPVLAQQPPKKASFSTNVYEQQLADADALIARLIQENSAATGKTAQR</sequence>
<dbReference type="GO" id="GO:0046677">
    <property type="term" value="P:response to antibiotic"/>
    <property type="evidence" value="ECO:0007669"/>
    <property type="project" value="UniProtKB-ARBA"/>
</dbReference>
<feature type="coiled-coil region" evidence="9">
    <location>
        <begin position="128"/>
        <end position="155"/>
    </location>
</feature>
<feature type="compositionally biased region" description="Basic and acidic residues" evidence="10">
    <location>
        <begin position="10"/>
        <end position="20"/>
    </location>
</feature>
<evidence type="ECO:0000256" key="2">
    <source>
        <dbReference type="ARBA" id="ARBA00009477"/>
    </source>
</evidence>
<evidence type="ECO:0000256" key="7">
    <source>
        <dbReference type="ARBA" id="ARBA00022989"/>
    </source>
</evidence>
<feature type="region of interest" description="Disordered" evidence="10">
    <location>
        <begin position="1"/>
        <end position="20"/>
    </location>
</feature>
<evidence type="ECO:0000259" key="12">
    <source>
        <dbReference type="Pfam" id="PF25885"/>
    </source>
</evidence>
<evidence type="ECO:0000256" key="11">
    <source>
        <dbReference type="SAM" id="Phobius"/>
    </source>
</evidence>
<dbReference type="FunFam" id="2.40.30.170:FF:000003">
    <property type="entry name" value="Multidrug resistance protein A"/>
    <property type="match status" value="1"/>
</dbReference>
<keyword evidence="5" id="KW-0997">Cell inner membrane</keyword>
<accession>A0A085VJP9</accession>
<dbReference type="RefSeq" id="WP_032628332.1">
    <property type="nucleotide sequence ID" value="NZ_JPQU01000033.1"/>
</dbReference>
<dbReference type="Pfam" id="PF25963">
    <property type="entry name" value="Beta-barrel_AAEA"/>
    <property type="match status" value="1"/>
</dbReference>
<protein>
    <submittedName>
        <fullName evidence="14">Hemolysin D</fullName>
    </submittedName>
</protein>
<dbReference type="InterPro" id="IPR058633">
    <property type="entry name" value="EmrA/FarA_HH"/>
</dbReference>
<evidence type="ECO:0000256" key="9">
    <source>
        <dbReference type="SAM" id="Coils"/>
    </source>
</evidence>
<feature type="domain" description="Multidrug export protein EmrA/FarA alpha-helical hairpin" evidence="12">
    <location>
        <begin position="102"/>
        <end position="221"/>
    </location>
</feature>
<evidence type="ECO:0000256" key="5">
    <source>
        <dbReference type="ARBA" id="ARBA00022519"/>
    </source>
</evidence>
<comment type="caution">
    <text evidence="14">The sequence shown here is derived from an EMBL/GenBank/DDBJ whole genome shotgun (WGS) entry which is preliminary data.</text>
</comment>
<evidence type="ECO:0000256" key="4">
    <source>
        <dbReference type="ARBA" id="ARBA00022475"/>
    </source>
</evidence>
<feature type="transmembrane region" description="Helical" evidence="11">
    <location>
        <begin position="28"/>
        <end position="47"/>
    </location>
</feature>
<dbReference type="GO" id="GO:1990961">
    <property type="term" value="P:xenobiotic detoxification by transmembrane export across the plasma membrane"/>
    <property type="evidence" value="ECO:0007669"/>
    <property type="project" value="UniProtKB-ARBA"/>
</dbReference>
<dbReference type="Gene3D" id="2.40.50.100">
    <property type="match status" value="1"/>
</dbReference>
<evidence type="ECO:0000313" key="15">
    <source>
        <dbReference type="Proteomes" id="UP000028631"/>
    </source>
</evidence>
<organism evidence="14 15">
    <name type="scientific">Pseudomonas syringae</name>
    <dbReference type="NCBI Taxonomy" id="317"/>
    <lineage>
        <taxon>Bacteria</taxon>
        <taxon>Pseudomonadati</taxon>
        <taxon>Pseudomonadota</taxon>
        <taxon>Gammaproteobacteria</taxon>
        <taxon>Pseudomonadales</taxon>
        <taxon>Pseudomonadaceae</taxon>
        <taxon>Pseudomonas</taxon>
    </lineage>
</organism>